<dbReference type="SMART" id="SM00020">
    <property type="entry name" value="Tryp_SPc"/>
    <property type="match status" value="1"/>
</dbReference>
<evidence type="ECO:0000313" key="13">
    <source>
        <dbReference type="Proteomes" id="UP001075354"/>
    </source>
</evidence>
<dbReference type="InterPro" id="IPR009003">
    <property type="entry name" value="Peptidase_S1_PA"/>
</dbReference>
<dbReference type="PRINTS" id="PR00722">
    <property type="entry name" value="CHYMOTRYPSIN"/>
</dbReference>
<dbReference type="GO" id="GO:0007586">
    <property type="term" value="P:digestion"/>
    <property type="evidence" value="ECO:0007669"/>
    <property type="project" value="UniProtKB-KW"/>
</dbReference>
<sequence>MCLCLQGSGGGGGGRPHPFYCPPPPAPCTAPESQQPQQPHQRRHFGRIVGGEDGQIKDFPYQVAWLFNNALHCGASIIGQDWLVSAAHCFPFGNATDGSSFRVGSSVAVSGGQLLLPLAFYQHPGWSSRGLDLDIGLVRIEPIRLGYLAQPVRLVDAQYRLQDTDLLTITGWGLTQDKGENHFYGGSYVLQKVTISPVDHQYCVDVYSRVSLAVTDRMVCAQGAHRDTCQGDSGGPLTVSTGAGPWAEPSPRLLGVVSWGVGCAQERYPGVYTDLRHPSIRAYIEAVVGRWL</sequence>
<dbReference type="CDD" id="cd00190">
    <property type="entry name" value="Tryp_SPc"/>
    <property type="match status" value="1"/>
</dbReference>
<keyword evidence="6" id="KW-1015">Disulfide bond</keyword>
<dbReference type="InterPro" id="IPR050430">
    <property type="entry name" value="Peptidase_S1"/>
</dbReference>
<organism evidence="12 13">
    <name type="scientific">Megalurothrips usitatus</name>
    <name type="common">bean blossom thrips</name>
    <dbReference type="NCBI Taxonomy" id="439358"/>
    <lineage>
        <taxon>Eukaryota</taxon>
        <taxon>Metazoa</taxon>
        <taxon>Ecdysozoa</taxon>
        <taxon>Arthropoda</taxon>
        <taxon>Hexapoda</taxon>
        <taxon>Insecta</taxon>
        <taxon>Pterygota</taxon>
        <taxon>Neoptera</taxon>
        <taxon>Paraneoptera</taxon>
        <taxon>Thysanoptera</taxon>
        <taxon>Terebrantia</taxon>
        <taxon>Thripoidea</taxon>
        <taxon>Thripidae</taxon>
        <taxon>Megalurothrips</taxon>
    </lineage>
</organism>
<dbReference type="Proteomes" id="UP001075354">
    <property type="component" value="Chromosome 10"/>
</dbReference>
<dbReference type="FunFam" id="2.40.10.10:FF:000002">
    <property type="entry name" value="Transmembrane protease serine"/>
    <property type="match status" value="1"/>
</dbReference>
<dbReference type="GO" id="GO:0006508">
    <property type="term" value="P:proteolysis"/>
    <property type="evidence" value="ECO:0007669"/>
    <property type="project" value="UniProtKB-KW"/>
</dbReference>
<evidence type="ECO:0000256" key="9">
    <source>
        <dbReference type="ARBA" id="ARBA00038868"/>
    </source>
</evidence>
<dbReference type="PROSITE" id="PS00134">
    <property type="entry name" value="TRYPSIN_HIS"/>
    <property type="match status" value="1"/>
</dbReference>
<protein>
    <recommendedName>
        <fullName evidence="9">trypsin</fullName>
        <ecNumber evidence="9">3.4.21.4</ecNumber>
    </recommendedName>
</protein>
<evidence type="ECO:0000313" key="12">
    <source>
        <dbReference type="EMBL" id="KAJ1523790.1"/>
    </source>
</evidence>
<gene>
    <name evidence="12" type="ORF">ONE63_001621</name>
</gene>
<dbReference type="EMBL" id="JAPTSV010000010">
    <property type="protein sequence ID" value="KAJ1523790.1"/>
    <property type="molecule type" value="Genomic_DNA"/>
</dbReference>
<evidence type="ECO:0000256" key="6">
    <source>
        <dbReference type="ARBA" id="ARBA00023157"/>
    </source>
</evidence>
<evidence type="ECO:0000256" key="4">
    <source>
        <dbReference type="ARBA" id="ARBA00022825"/>
    </source>
</evidence>
<dbReference type="InterPro" id="IPR043504">
    <property type="entry name" value="Peptidase_S1_PA_chymotrypsin"/>
</dbReference>
<dbReference type="AlphaFoldDB" id="A0AAV7XJ91"/>
<keyword evidence="5" id="KW-0865">Zymogen</keyword>
<evidence type="ECO:0000259" key="11">
    <source>
        <dbReference type="PROSITE" id="PS50240"/>
    </source>
</evidence>
<keyword evidence="3 10" id="KW-0378">Hydrolase</keyword>
<evidence type="ECO:0000256" key="7">
    <source>
        <dbReference type="ARBA" id="ARBA00024195"/>
    </source>
</evidence>
<dbReference type="SUPFAM" id="SSF50494">
    <property type="entry name" value="Trypsin-like serine proteases"/>
    <property type="match status" value="1"/>
</dbReference>
<keyword evidence="2" id="KW-0222">Digestion</keyword>
<name>A0AAV7XJ91_9NEOP</name>
<evidence type="ECO:0000256" key="8">
    <source>
        <dbReference type="ARBA" id="ARBA00036320"/>
    </source>
</evidence>
<proteinExistence type="inferred from homology"/>
<dbReference type="InterPro" id="IPR018114">
    <property type="entry name" value="TRYPSIN_HIS"/>
</dbReference>
<comment type="caution">
    <text evidence="12">The sequence shown here is derived from an EMBL/GenBank/DDBJ whole genome shotgun (WGS) entry which is preliminary data.</text>
</comment>
<dbReference type="GO" id="GO:0004252">
    <property type="term" value="F:serine-type endopeptidase activity"/>
    <property type="evidence" value="ECO:0007669"/>
    <property type="project" value="UniProtKB-EC"/>
</dbReference>
<keyword evidence="13" id="KW-1185">Reference proteome</keyword>
<evidence type="ECO:0000256" key="5">
    <source>
        <dbReference type="ARBA" id="ARBA00023145"/>
    </source>
</evidence>
<dbReference type="PROSITE" id="PS00135">
    <property type="entry name" value="TRYPSIN_SER"/>
    <property type="match status" value="1"/>
</dbReference>
<comment type="catalytic activity">
    <reaction evidence="8">
        <text>Preferential cleavage: Arg-|-Xaa, Lys-|-Xaa.</text>
        <dbReference type="EC" id="3.4.21.4"/>
    </reaction>
</comment>
<dbReference type="EC" id="3.4.21.4" evidence="9"/>
<reference evidence="12" key="1">
    <citation type="submission" date="2022-12" db="EMBL/GenBank/DDBJ databases">
        <title>Chromosome-level genome assembly of the bean flower thrips Megalurothrips usitatus.</title>
        <authorList>
            <person name="Ma L."/>
            <person name="Liu Q."/>
            <person name="Li H."/>
            <person name="Cai W."/>
        </authorList>
    </citation>
    <scope>NUCLEOTIDE SEQUENCE</scope>
    <source>
        <strain evidence="12">Cailab_2022a</strain>
    </source>
</reference>
<evidence type="ECO:0000256" key="1">
    <source>
        <dbReference type="ARBA" id="ARBA00022670"/>
    </source>
</evidence>
<dbReference type="PANTHER" id="PTHR24276">
    <property type="entry name" value="POLYSERASE-RELATED"/>
    <property type="match status" value="1"/>
</dbReference>
<dbReference type="Pfam" id="PF00089">
    <property type="entry name" value="Trypsin"/>
    <property type="match status" value="1"/>
</dbReference>
<keyword evidence="1 10" id="KW-0645">Protease</keyword>
<evidence type="ECO:0000256" key="3">
    <source>
        <dbReference type="ARBA" id="ARBA00022801"/>
    </source>
</evidence>
<dbReference type="PANTHER" id="PTHR24276:SF97">
    <property type="entry name" value="GH13245P2-RELATED"/>
    <property type="match status" value="1"/>
</dbReference>
<evidence type="ECO:0000256" key="2">
    <source>
        <dbReference type="ARBA" id="ARBA00022757"/>
    </source>
</evidence>
<dbReference type="PROSITE" id="PS50240">
    <property type="entry name" value="TRYPSIN_DOM"/>
    <property type="match status" value="1"/>
</dbReference>
<dbReference type="InterPro" id="IPR033116">
    <property type="entry name" value="TRYPSIN_SER"/>
</dbReference>
<comment type="similarity">
    <text evidence="7">Belongs to the peptidase S1 family. CLIP subfamily.</text>
</comment>
<dbReference type="InterPro" id="IPR001314">
    <property type="entry name" value="Peptidase_S1A"/>
</dbReference>
<evidence type="ECO:0000256" key="10">
    <source>
        <dbReference type="RuleBase" id="RU363034"/>
    </source>
</evidence>
<dbReference type="InterPro" id="IPR001254">
    <property type="entry name" value="Trypsin_dom"/>
</dbReference>
<dbReference type="Gene3D" id="2.40.10.10">
    <property type="entry name" value="Trypsin-like serine proteases"/>
    <property type="match status" value="2"/>
</dbReference>
<accession>A0AAV7XJ91</accession>
<keyword evidence="4 10" id="KW-0720">Serine protease</keyword>
<feature type="domain" description="Peptidase S1" evidence="11">
    <location>
        <begin position="48"/>
        <end position="292"/>
    </location>
</feature>